<dbReference type="Proteomes" id="UP000007844">
    <property type="component" value="Chromosome"/>
</dbReference>
<evidence type="ECO:0000313" key="4">
    <source>
        <dbReference type="EMBL" id="EGJ49130.1"/>
    </source>
</evidence>
<name>F3YUV3_DESAF</name>
<comment type="similarity">
    <text evidence="1">Belongs to the CsgA/CsgB family.</text>
</comment>
<accession>F3YUV3</accession>
<evidence type="ECO:0008006" key="6">
    <source>
        <dbReference type="Google" id="ProtNLM"/>
    </source>
</evidence>
<gene>
    <name evidence="4" type="ORF">Desaf_0779</name>
</gene>
<dbReference type="KEGG" id="daf:Desaf_0779"/>
<dbReference type="InterPro" id="IPR009742">
    <property type="entry name" value="Curlin_rpt"/>
</dbReference>
<keyword evidence="2" id="KW-0732">Signal</keyword>
<evidence type="ECO:0000313" key="5">
    <source>
        <dbReference type="Proteomes" id="UP000007844"/>
    </source>
</evidence>
<dbReference type="GO" id="GO:0007155">
    <property type="term" value="P:cell adhesion"/>
    <property type="evidence" value="ECO:0007669"/>
    <property type="project" value="InterPro"/>
</dbReference>
<dbReference type="AlphaFoldDB" id="F3YUV3"/>
<sequence>MFNAVPKDRVMPVLVRNAPKVPCRKNKKQPFGQLLGKPVETYTHINDHEEVSEADEGGRKGGSAMNRRNGTTAGTTLRSVLGRGAVALATLALGSSLGLADAASAEALTGQSGQALANISLADLKRLDRLNPQEFTAMQDALPKGRAARGNVIMVTQIGQHNRLFSHSYSYQGEGNTTVALQKGRGNTAELLQDGSGNRLDLVQQGNGNRADLQQIGDDMYLGLVQKGNGNRYTYRQTASSDTGWYKVYQRGGSEVTVTRTNIYTQ</sequence>
<dbReference type="GO" id="GO:0009289">
    <property type="term" value="C:pilus"/>
    <property type="evidence" value="ECO:0007669"/>
    <property type="project" value="InterPro"/>
</dbReference>
<evidence type="ECO:0000256" key="3">
    <source>
        <dbReference type="SAM" id="MobiDB-lite"/>
    </source>
</evidence>
<dbReference type="STRING" id="690850.Desaf_0779"/>
<feature type="compositionally biased region" description="Basic and acidic residues" evidence="3">
    <location>
        <begin position="47"/>
        <end position="59"/>
    </location>
</feature>
<feature type="region of interest" description="Disordered" evidence="3">
    <location>
        <begin position="47"/>
        <end position="76"/>
    </location>
</feature>
<proteinExistence type="inferred from homology"/>
<evidence type="ECO:0000256" key="1">
    <source>
        <dbReference type="ARBA" id="ARBA00009766"/>
    </source>
</evidence>
<organism evidence="4 5">
    <name type="scientific">Desulfocurvibacter africanus subsp. africanus str. Walvis Bay</name>
    <dbReference type="NCBI Taxonomy" id="690850"/>
    <lineage>
        <taxon>Bacteria</taxon>
        <taxon>Pseudomonadati</taxon>
        <taxon>Thermodesulfobacteriota</taxon>
        <taxon>Desulfovibrionia</taxon>
        <taxon>Desulfovibrionales</taxon>
        <taxon>Desulfovibrionaceae</taxon>
        <taxon>Desulfocurvibacter</taxon>
    </lineage>
</organism>
<feature type="compositionally biased region" description="Polar residues" evidence="3">
    <location>
        <begin position="66"/>
        <end position="76"/>
    </location>
</feature>
<reference evidence="4 5" key="1">
    <citation type="journal article" date="2011" name="J. Bacteriol.">
        <title>Genome sequence of the mercury-methylating and pleomorphic Desulfovibrio africanus Strain Walvis Bay.</title>
        <authorList>
            <person name="Brown S.D."/>
            <person name="Wall J.D."/>
            <person name="Kucken A.M."/>
            <person name="Gilmour C.C."/>
            <person name="Podar M."/>
            <person name="Brandt C.C."/>
            <person name="Teshima H."/>
            <person name="Detter J.C."/>
            <person name="Han C.S."/>
            <person name="Land M.L."/>
            <person name="Lucas S."/>
            <person name="Han J."/>
            <person name="Pennacchio L."/>
            <person name="Nolan M."/>
            <person name="Pitluck S."/>
            <person name="Woyke T."/>
            <person name="Goodwin L."/>
            <person name="Palumbo A.V."/>
            <person name="Elias D.A."/>
        </authorList>
    </citation>
    <scope>NUCLEOTIDE SEQUENCE [LARGE SCALE GENOMIC DNA]</scope>
    <source>
        <strain evidence="4 5">Walvis Bay</strain>
    </source>
</reference>
<protein>
    <recommendedName>
        <fullName evidence="6">Curlin associated repeat-containing protein</fullName>
    </recommendedName>
</protein>
<keyword evidence="5" id="KW-1185">Reference proteome</keyword>
<dbReference type="EMBL" id="CP003221">
    <property type="protein sequence ID" value="EGJ49130.1"/>
    <property type="molecule type" value="Genomic_DNA"/>
</dbReference>
<dbReference type="Pfam" id="PF07012">
    <property type="entry name" value="Curlin_rpt"/>
    <property type="match status" value="1"/>
</dbReference>
<dbReference type="eggNOG" id="ENOG5033BC9">
    <property type="taxonomic scope" value="Bacteria"/>
</dbReference>
<dbReference type="HOGENOM" id="CLU_1044792_0_0_7"/>
<evidence type="ECO:0000256" key="2">
    <source>
        <dbReference type="ARBA" id="ARBA00022729"/>
    </source>
</evidence>